<dbReference type="OrthoDB" id="47007at2759"/>
<gene>
    <name evidence="4" type="ORF">COEREDRAFT_47624</name>
</gene>
<dbReference type="Proteomes" id="UP000242474">
    <property type="component" value="Unassembled WGS sequence"/>
</dbReference>
<dbReference type="GO" id="GO:0016491">
    <property type="term" value="F:oxidoreductase activity"/>
    <property type="evidence" value="ECO:0007669"/>
    <property type="project" value="UniProtKB-KW"/>
</dbReference>
<protein>
    <submittedName>
        <fullName evidence="4">Oxidoreductase</fullName>
    </submittedName>
</protein>
<dbReference type="InterPro" id="IPR052178">
    <property type="entry name" value="Sec_Metab_Biosynth_SDR"/>
</dbReference>
<dbReference type="InterPro" id="IPR036291">
    <property type="entry name" value="NAD(P)-bd_dom_sf"/>
</dbReference>
<keyword evidence="3" id="KW-0560">Oxidoreductase</keyword>
<organism evidence="4 5">
    <name type="scientific">Coemansia reversa (strain ATCC 12441 / NRRL 1564)</name>
    <dbReference type="NCBI Taxonomy" id="763665"/>
    <lineage>
        <taxon>Eukaryota</taxon>
        <taxon>Fungi</taxon>
        <taxon>Fungi incertae sedis</taxon>
        <taxon>Zoopagomycota</taxon>
        <taxon>Kickxellomycotina</taxon>
        <taxon>Kickxellomycetes</taxon>
        <taxon>Kickxellales</taxon>
        <taxon>Kickxellaceae</taxon>
        <taxon>Coemansia</taxon>
    </lineage>
</organism>
<sequence length="270" mass="28481">MDSQALFSVKDKVVVVTGGGSGIGLMVTTGFVKNGAKVYITSRKAKVLEKVAEELTQMGPGKCIPVACDLQSLEQVEQLSKSLAEQEPQGIDVLINNSGANWGENTLEAFPDKAWTKVMTLNTQRVFTLTQKLLPLLKKRATLESPANVINVGSIDGIRVTNLITPAYSASKAAVHHLTKVLAAHLGPHNITVNAIAPGPFESHMMAKTLSESYNSIVSSIPLGRIGKPGDMAGVCIFLASSAGSYVNGTVIPVDGGTVVANRTYNHASL</sequence>
<dbReference type="EMBL" id="KZ303522">
    <property type="protein sequence ID" value="PIA14078.1"/>
    <property type="molecule type" value="Genomic_DNA"/>
</dbReference>
<proteinExistence type="inferred from homology"/>
<dbReference type="InterPro" id="IPR002347">
    <property type="entry name" value="SDR_fam"/>
</dbReference>
<dbReference type="AlphaFoldDB" id="A0A2G5B4X8"/>
<dbReference type="InterPro" id="IPR020904">
    <property type="entry name" value="Sc_DH/Rdtase_CS"/>
</dbReference>
<dbReference type="Pfam" id="PF13561">
    <property type="entry name" value="adh_short_C2"/>
    <property type="match status" value="1"/>
</dbReference>
<evidence type="ECO:0000256" key="1">
    <source>
        <dbReference type="ARBA" id="ARBA00006484"/>
    </source>
</evidence>
<reference evidence="4 5" key="1">
    <citation type="journal article" date="2015" name="Genome Biol. Evol.">
        <title>Phylogenomic analyses indicate that early fungi evolved digesting cell walls of algal ancestors of land plants.</title>
        <authorList>
            <person name="Chang Y."/>
            <person name="Wang S."/>
            <person name="Sekimoto S."/>
            <person name="Aerts A.L."/>
            <person name="Choi C."/>
            <person name="Clum A."/>
            <person name="LaButti K.M."/>
            <person name="Lindquist E.A."/>
            <person name="Yee Ngan C."/>
            <person name="Ohm R.A."/>
            <person name="Salamov A.A."/>
            <person name="Grigoriev I.V."/>
            <person name="Spatafora J.W."/>
            <person name="Berbee M.L."/>
        </authorList>
    </citation>
    <scope>NUCLEOTIDE SEQUENCE [LARGE SCALE GENOMIC DNA]</scope>
    <source>
        <strain evidence="4 5">NRRL 1564</strain>
    </source>
</reference>
<evidence type="ECO:0000313" key="4">
    <source>
        <dbReference type="EMBL" id="PIA14078.1"/>
    </source>
</evidence>
<dbReference type="PRINTS" id="PR00080">
    <property type="entry name" value="SDRFAMILY"/>
</dbReference>
<dbReference type="PROSITE" id="PS00061">
    <property type="entry name" value="ADH_SHORT"/>
    <property type="match status" value="1"/>
</dbReference>
<evidence type="ECO:0000313" key="5">
    <source>
        <dbReference type="Proteomes" id="UP000242474"/>
    </source>
</evidence>
<name>A0A2G5B4X8_COERN</name>
<comment type="similarity">
    <text evidence="1">Belongs to the short-chain dehydrogenases/reductases (SDR) family.</text>
</comment>
<dbReference type="STRING" id="763665.A0A2G5B4X8"/>
<dbReference type="FunFam" id="3.40.50.720:FF:000084">
    <property type="entry name" value="Short-chain dehydrogenase reductase"/>
    <property type="match status" value="1"/>
</dbReference>
<dbReference type="PANTHER" id="PTHR43618">
    <property type="entry name" value="7-ALPHA-HYDROXYSTEROID DEHYDROGENASE"/>
    <property type="match status" value="1"/>
</dbReference>
<evidence type="ECO:0000256" key="2">
    <source>
        <dbReference type="ARBA" id="ARBA00022857"/>
    </source>
</evidence>
<dbReference type="PANTHER" id="PTHR43618:SF17">
    <property type="entry name" value="RHAMNOLIPIDS BIOSYNTHESIS 3-OXOACYL-[ACYL-CARRIER-PROTEIN] REDUCTASE"/>
    <property type="match status" value="1"/>
</dbReference>
<dbReference type="PRINTS" id="PR00081">
    <property type="entry name" value="GDHRDH"/>
</dbReference>
<accession>A0A2G5B4X8</accession>
<dbReference type="Gene3D" id="3.40.50.720">
    <property type="entry name" value="NAD(P)-binding Rossmann-like Domain"/>
    <property type="match status" value="1"/>
</dbReference>
<evidence type="ECO:0000256" key="3">
    <source>
        <dbReference type="ARBA" id="ARBA00023002"/>
    </source>
</evidence>
<keyword evidence="2" id="KW-0521">NADP</keyword>
<dbReference type="SUPFAM" id="SSF51735">
    <property type="entry name" value="NAD(P)-binding Rossmann-fold domains"/>
    <property type="match status" value="1"/>
</dbReference>
<keyword evidence="5" id="KW-1185">Reference proteome</keyword>